<comment type="caution">
    <text evidence="1">The sequence shown here is derived from an EMBL/GenBank/DDBJ whole genome shotgun (WGS) entry which is preliminary data.</text>
</comment>
<evidence type="ECO:0000313" key="1">
    <source>
        <dbReference type="EMBL" id="GAA4967989.1"/>
    </source>
</evidence>
<gene>
    <name evidence="1" type="ORF">GCM10023205_36240</name>
</gene>
<keyword evidence="2" id="KW-1185">Reference proteome</keyword>
<sequence length="129" mass="14166">MPEHAVAPRTLLAPSEIALLRRSLAEWGGPARCSDQLAVGMGFADMSDLLDRSRRLRAALRDDVPLAPADWARTLLAAEIVFVSDLAGTGVEWPTTTGLTDESTIRTLRSIQRKLAKVVRRYYGKHPGE</sequence>
<accession>A0ABP9HCZ5</accession>
<dbReference type="EMBL" id="BAABHS010000012">
    <property type="protein sequence ID" value="GAA4967989.1"/>
    <property type="molecule type" value="Genomic_DNA"/>
</dbReference>
<name>A0ABP9HCZ5_9ACTN</name>
<proteinExistence type="predicted"/>
<reference evidence="2" key="1">
    <citation type="journal article" date="2019" name="Int. J. Syst. Evol. Microbiol.">
        <title>The Global Catalogue of Microorganisms (GCM) 10K type strain sequencing project: providing services to taxonomists for standard genome sequencing and annotation.</title>
        <authorList>
            <consortium name="The Broad Institute Genomics Platform"/>
            <consortium name="The Broad Institute Genome Sequencing Center for Infectious Disease"/>
            <person name="Wu L."/>
            <person name="Ma J."/>
        </authorList>
    </citation>
    <scope>NUCLEOTIDE SEQUENCE [LARGE SCALE GENOMIC DNA]</scope>
    <source>
        <strain evidence="2">JCM 17986</strain>
    </source>
</reference>
<evidence type="ECO:0000313" key="2">
    <source>
        <dbReference type="Proteomes" id="UP001500466"/>
    </source>
</evidence>
<organism evidence="1 2">
    <name type="scientific">Yinghuangia aomiensis</name>
    <dbReference type="NCBI Taxonomy" id="676205"/>
    <lineage>
        <taxon>Bacteria</taxon>
        <taxon>Bacillati</taxon>
        <taxon>Actinomycetota</taxon>
        <taxon>Actinomycetes</taxon>
        <taxon>Kitasatosporales</taxon>
        <taxon>Streptomycetaceae</taxon>
        <taxon>Yinghuangia</taxon>
    </lineage>
</organism>
<dbReference type="Proteomes" id="UP001500466">
    <property type="component" value="Unassembled WGS sequence"/>
</dbReference>
<protein>
    <submittedName>
        <fullName evidence="1">Uncharacterized protein</fullName>
    </submittedName>
</protein>
<dbReference type="RefSeq" id="WP_345676559.1">
    <property type="nucleotide sequence ID" value="NZ_BAABHS010000012.1"/>
</dbReference>